<dbReference type="PROSITE" id="PS00697">
    <property type="entry name" value="DNA_LIGASE_A1"/>
    <property type="match status" value="1"/>
</dbReference>
<dbReference type="InterPro" id="IPR029710">
    <property type="entry name" value="LIG4"/>
</dbReference>
<dbReference type="GO" id="GO:0032807">
    <property type="term" value="C:DNA ligase IV complex"/>
    <property type="evidence" value="ECO:0007669"/>
    <property type="project" value="TreeGrafter"/>
</dbReference>
<dbReference type="EMBL" id="HBNS01030853">
    <property type="protein sequence ID" value="CAE4624927.1"/>
    <property type="molecule type" value="Transcribed_RNA"/>
</dbReference>
<evidence type="ECO:0000313" key="2">
    <source>
        <dbReference type="EMBL" id="CAE4624922.1"/>
    </source>
</evidence>
<dbReference type="InterPro" id="IPR012340">
    <property type="entry name" value="NA-bd_OB-fold"/>
</dbReference>
<name>A0A6V2IHL0_9STRA</name>
<dbReference type="SUPFAM" id="SSF56091">
    <property type="entry name" value="DNA ligase/mRNA capping enzyme, catalytic domain"/>
    <property type="match status" value="1"/>
</dbReference>
<accession>A0A6V2IHL0</accession>
<dbReference type="GO" id="GO:0006303">
    <property type="term" value="P:double-strand break repair via nonhomologous end joining"/>
    <property type="evidence" value="ECO:0007669"/>
    <property type="project" value="TreeGrafter"/>
</dbReference>
<dbReference type="InterPro" id="IPR016059">
    <property type="entry name" value="DNA_ligase_ATP-dep_CS"/>
</dbReference>
<reference evidence="2" key="1">
    <citation type="submission" date="2021-01" db="EMBL/GenBank/DDBJ databases">
        <authorList>
            <person name="Corre E."/>
            <person name="Pelletier E."/>
            <person name="Niang G."/>
            <person name="Scheremetjew M."/>
            <person name="Finn R."/>
            <person name="Kale V."/>
            <person name="Holt S."/>
            <person name="Cochrane G."/>
            <person name="Meng A."/>
            <person name="Brown T."/>
            <person name="Cohen L."/>
        </authorList>
    </citation>
    <scope>NUCLEOTIDE SEQUENCE</scope>
    <source>
        <strain evidence="2">GSO104</strain>
    </source>
</reference>
<dbReference type="Gene3D" id="3.30.470.30">
    <property type="entry name" value="DNA ligase/mRNA capping enzyme"/>
    <property type="match status" value="1"/>
</dbReference>
<dbReference type="Pfam" id="PF01068">
    <property type="entry name" value="DNA_ligase_A_M"/>
    <property type="match status" value="1"/>
</dbReference>
<dbReference type="GO" id="GO:0006310">
    <property type="term" value="P:DNA recombination"/>
    <property type="evidence" value="ECO:0007669"/>
    <property type="project" value="InterPro"/>
</dbReference>
<organism evidence="2">
    <name type="scientific">Ditylum brightwellii</name>
    <dbReference type="NCBI Taxonomy" id="49249"/>
    <lineage>
        <taxon>Eukaryota</taxon>
        <taxon>Sar</taxon>
        <taxon>Stramenopiles</taxon>
        <taxon>Ochrophyta</taxon>
        <taxon>Bacillariophyta</taxon>
        <taxon>Mediophyceae</taxon>
        <taxon>Lithodesmiophycidae</taxon>
        <taxon>Lithodesmiales</taxon>
        <taxon>Lithodesmiaceae</taxon>
        <taxon>Ditylum</taxon>
    </lineage>
</organism>
<dbReference type="GO" id="GO:0005524">
    <property type="term" value="F:ATP binding"/>
    <property type="evidence" value="ECO:0007669"/>
    <property type="project" value="InterPro"/>
</dbReference>
<proteinExistence type="predicted"/>
<dbReference type="PANTHER" id="PTHR45997">
    <property type="entry name" value="DNA LIGASE 4"/>
    <property type="match status" value="1"/>
</dbReference>
<dbReference type="Gene3D" id="2.40.50.140">
    <property type="entry name" value="Nucleic acid-binding proteins"/>
    <property type="match status" value="1"/>
</dbReference>
<dbReference type="GO" id="GO:0006297">
    <property type="term" value="P:nucleotide-excision repair, DNA gap filling"/>
    <property type="evidence" value="ECO:0007669"/>
    <property type="project" value="TreeGrafter"/>
</dbReference>
<evidence type="ECO:0000259" key="1">
    <source>
        <dbReference type="PROSITE" id="PS50160"/>
    </source>
</evidence>
<dbReference type="AlphaFoldDB" id="A0A6V2IHL0"/>
<dbReference type="GO" id="GO:0003677">
    <property type="term" value="F:DNA binding"/>
    <property type="evidence" value="ECO:0007669"/>
    <property type="project" value="InterPro"/>
</dbReference>
<evidence type="ECO:0000313" key="3">
    <source>
        <dbReference type="EMBL" id="CAE4624927.1"/>
    </source>
</evidence>
<gene>
    <name evidence="2" type="ORF">DBRI00130_LOCUS24200</name>
    <name evidence="3" type="ORF">DBRI00130_LOCUS24202</name>
</gene>
<dbReference type="PANTHER" id="PTHR45997:SF1">
    <property type="entry name" value="DNA LIGASE 4"/>
    <property type="match status" value="1"/>
</dbReference>
<dbReference type="PROSITE" id="PS50160">
    <property type="entry name" value="DNA_LIGASE_A3"/>
    <property type="match status" value="1"/>
</dbReference>
<sequence length="1066" mass="121006">MKEVQDINRQNYLPGSTEGASLGNTIAPMLANRTSFASILGDISARHREFGSTLPEGTLGSSSMALKFPTFVAEVKLDGERIMAHVKRGVVTMHTRNATWYSHLYSPVIGPALRRAIAYYDVDVILDGEVIAWDNYRKEIIPFGVNRSVAKLRRQYLQRRGGINRLDRNLHEDEEDVNIMSIASSSAFSQFNRATVKLEEKEDVDEPGSDCWLTFVVFDILYVGGPGAADLLSIAHSIHPGDSLHRGGSIIHLSGYQRKILLHNLIVPQENEVEIVDSVVIRSDGQCVHAEEYFSPSIPKEHGYHPSVLDSVGCILEGTVPNLNDIETQRTERRSDEQIELKRARSLEQLYEEVVEAKCREGIVFKDLAAPYVLGEVSRGYSYWWKLKDDYEKKGHASDIDTVVLGAYYATGMARSGLLNQFLVGCVDCESSDEVKFMTLCRISGGGTARKNLDKLLASTGFRAITSTEGVQYGKWFKSEEPPDFISKKSFQRSMSGDENGWKYGLKNKPDLYISPEDSFVLTINAGEVVSSDEMSAGVSLRFPRIARIRADCFEGGGKPASEVESVSSLHQMYFERHSQSREMSQLSQGSSVMSIPRESSQECRFLTPHQYSRKKRNAKKNAQGKRSQVEVRASAIPTGVTVESVALKGYTFTVLEGTYHLEDDCIDAEEAFEQGWLKEATSVRCRRDVINFICKHGGKCELTGHKETDFILGGKLEDARVANHCRAMDAVSIDDMNSTNKRGHHLRKIVEMGGILKWSWPFAVVHRFQKEHFALNDVSDFDSDHNSSPKRSIRDKRPDLMRPRRFDFLVTSKVSEELLRETEDAYGLHLWEESSAIDFKRAMDEVHRQKRKEEQESFKLGPKGQKKRNYNQFHERSLIPRIAPWQYRAFTSLDAHERWVFSGKKQKMWPYKLCEEDNKNKTNTTSHCFVVYPDIFGCDLGFEHEDKATIEANSGMRSKRWNLVSQSDELGMISSTLPLTRVMGAQVTPHLHDGVTHVLCNLRERDKLDWRPSISIKAFSNTDSGMLIHKRLLSFQENNTRDDIEKRTIILVTPRWIKTKWDEEE</sequence>
<protein>
    <recommendedName>
        <fullName evidence="1">ATP-dependent DNA ligase family profile domain-containing protein</fullName>
    </recommendedName>
</protein>
<dbReference type="InterPro" id="IPR012310">
    <property type="entry name" value="DNA_ligase_ATP-dep_cent"/>
</dbReference>
<feature type="domain" description="ATP-dependent DNA ligase family profile" evidence="1">
    <location>
        <begin position="215"/>
        <end position="428"/>
    </location>
</feature>
<dbReference type="EMBL" id="HBNS01030851">
    <property type="protein sequence ID" value="CAE4624922.1"/>
    <property type="molecule type" value="Transcribed_RNA"/>
</dbReference>
<dbReference type="SUPFAM" id="SSF50249">
    <property type="entry name" value="Nucleic acid-binding proteins"/>
    <property type="match status" value="1"/>
</dbReference>
<dbReference type="GO" id="GO:0003910">
    <property type="term" value="F:DNA ligase (ATP) activity"/>
    <property type="evidence" value="ECO:0007669"/>
    <property type="project" value="InterPro"/>
</dbReference>